<dbReference type="KEGG" id="lmoi:VV02_06370"/>
<keyword evidence="1" id="KW-0238">DNA-binding</keyword>
<dbReference type="GO" id="GO:0006355">
    <property type="term" value="P:regulation of DNA-templated transcription"/>
    <property type="evidence" value="ECO:0007669"/>
    <property type="project" value="InterPro"/>
</dbReference>
<dbReference type="PROSITE" id="PS50043">
    <property type="entry name" value="HTH_LUXR_2"/>
    <property type="match status" value="1"/>
</dbReference>
<dbReference type="InterPro" id="IPR016032">
    <property type="entry name" value="Sig_transdc_resp-reg_C-effctor"/>
</dbReference>
<reference evidence="3 4" key="1">
    <citation type="submission" date="2015-03" db="EMBL/GenBank/DDBJ databases">
        <title>Luteipulveratus halotolerans sp. nov., a novel actinobacterium (Dermacoccaceae) from Sarawak, Malaysia.</title>
        <authorList>
            <person name="Juboi H."/>
            <person name="Basik A."/>
            <person name="Shamsul S.S."/>
            <person name="Arnold P."/>
            <person name="Schmitt E.K."/>
            <person name="Sanglier J.-J."/>
            <person name="Yeo T."/>
        </authorList>
    </citation>
    <scope>NUCLEOTIDE SEQUENCE [LARGE SCALE GENOMIC DNA]</scope>
    <source>
        <strain evidence="3 4">MN07-A0370</strain>
    </source>
</reference>
<dbReference type="Gene3D" id="1.25.40.10">
    <property type="entry name" value="Tetratricopeptide repeat domain"/>
    <property type="match status" value="2"/>
</dbReference>
<dbReference type="Gene3D" id="1.10.10.10">
    <property type="entry name" value="Winged helix-like DNA-binding domain superfamily/Winged helix DNA-binding domain"/>
    <property type="match status" value="1"/>
</dbReference>
<dbReference type="InterPro" id="IPR036388">
    <property type="entry name" value="WH-like_DNA-bd_sf"/>
</dbReference>
<sequence>MCVGTVDHLRWAREAYERRDWMAAYDALSDLDPSALRGEDFARLAIAAQLVGRRNDAVQAMQRSYRIHLDAGDHPAAAMSAFWLAMSLSQAGEPTVGAGWRAKGERVLAGGDDVVERGYLLCHEVFSCIHGGEHARARELAVDVEAYGKRFDNADLTAMSLNCRGRLQLYAGDVAAGLHLLDEAMATVTSGELSPIFAGNIYCSVVEACQEICDIGRLSDWTRVLTSWCDTQPDLLLFTGQCAVHRGQIMLLRGEWAAAIEEFDRAVGRYLLVGTPTPAGSALAERAVVLQLQGDLDGAHESFARANSYGYESQPAQALLWLDQGRVDAAVTTIRRLLEEPRDPVHRAQLLAGAVEILLAGSATDEAAAVASELASVAARFGFTALKARASYATARVSLARGDPGAAVSCLKESAHRWAELGAVYEVARCRVGLGQAYVGLGDHDSAAEELAMAESAFRGLGARPAERAAAQVLRPVSPGGLTAREIEVLQHVASGLSNAEIARSLVLSEKTVARHLSNIFAKLDVSTRTAAAAYAFRHHLT</sequence>
<dbReference type="GO" id="GO:0003677">
    <property type="term" value="F:DNA binding"/>
    <property type="evidence" value="ECO:0007669"/>
    <property type="project" value="UniProtKB-KW"/>
</dbReference>
<dbReference type="PANTHER" id="PTHR43214:SF43">
    <property type="entry name" value="TWO-COMPONENT RESPONSE REGULATOR"/>
    <property type="match status" value="1"/>
</dbReference>
<evidence type="ECO:0000256" key="1">
    <source>
        <dbReference type="ARBA" id="ARBA00023125"/>
    </source>
</evidence>
<dbReference type="EMBL" id="CP011112">
    <property type="protein sequence ID" value="AKU15571.1"/>
    <property type="molecule type" value="Genomic_DNA"/>
</dbReference>
<feature type="domain" description="HTH luxR-type" evidence="2">
    <location>
        <begin position="475"/>
        <end position="540"/>
    </location>
</feature>
<protein>
    <submittedName>
        <fullName evidence="3">LuxR family transcriptional regulator</fullName>
    </submittedName>
</protein>
<evidence type="ECO:0000259" key="2">
    <source>
        <dbReference type="PROSITE" id="PS50043"/>
    </source>
</evidence>
<dbReference type="InterPro" id="IPR000792">
    <property type="entry name" value="Tscrpt_reg_LuxR_C"/>
</dbReference>
<dbReference type="Pfam" id="PF00196">
    <property type="entry name" value="GerE"/>
    <property type="match status" value="1"/>
</dbReference>
<dbReference type="InterPro" id="IPR011990">
    <property type="entry name" value="TPR-like_helical_dom_sf"/>
</dbReference>
<gene>
    <name evidence="3" type="ORF">VV02_06370</name>
</gene>
<proteinExistence type="predicted"/>
<dbReference type="PROSITE" id="PS00622">
    <property type="entry name" value="HTH_LUXR_1"/>
    <property type="match status" value="1"/>
</dbReference>
<evidence type="ECO:0000313" key="4">
    <source>
        <dbReference type="Proteomes" id="UP000066480"/>
    </source>
</evidence>
<keyword evidence="4" id="KW-1185">Reference proteome</keyword>
<dbReference type="InterPro" id="IPR039420">
    <property type="entry name" value="WalR-like"/>
</dbReference>
<evidence type="ECO:0000313" key="3">
    <source>
        <dbReference type="EMBL" id="AKU15571.1"/>
    </source>
</evidence>
<dbReference type="SMART" id="SM00421">
    <property type="entry name" value="HTH_LUXR"/>
    <property type="match status" value="1"/>
</dbReference>
<dbReference type="CDD" id="cd06170">
    <property type="entry name" value="LuxR_C_like"/>
    <property type="match status" value="1"/>
</dbReference>
<dbReference type="PATRIC" id="fig|571913.6.peg.1299"/>
<dbReference type="Proteomes" id="UP000066480">
    <property type="component" value="Chromosome"/>
</dbReference>
<dbReference type="STRING" id="571913.VV02_06370"/>
<dbReference type="SUPFAM" id="SSF48452">
    <property type="entry name" value="TPR-like"/>
    <property type="match status" value="1"/>
</dbReference>
<accession>A0A0K1JFU4</accession>
<organism evidence="3 4">
    <name type="scientific">Luteipulveratus mongoliensis</name>
    <dbReference type="NCBI Taxonomy" id="571913"/>
    <lineage>
        <taxon>Bacteria</taxon>
        <taxon>Bacillati</taxon>
        <taxon>Actinomycetota</taxon>
        <taxon>Actinomycetes</taxon>
        <taxon>Micrococcales</taxon>
        <taxon>Dermacoccaceae</taxon>
        <taxon>Luteipulveratus</taxon>
    </lineage>
</organism>
<name>A0A0K1JFU4_9MICO</name>
<dbReference type="PRINTS" id="PR00038">
    <property type="entry name" value="HTHLUXR"/>
</dbReference>
<dbReference type="AlphaFoldDB" id="A0A0K1JFU4"/>
<dbReference type="SUPFAM" id="SSF46894">
    <property type="entry name" value="C-terminal effector domain of the bipartite response regulators"/>
    <property type="match status" value="1"/>
</dbReference>
<dbReference type="PANTHER" id="PTHR43214">
    <property type="entry name" value="TWO-COMPONENT RESPONSE REGULATOR"/>
    <property type="match status" value="1"/>
</dbReference>